<dbReference type="InterPro" id="IPR014710">
    <property type="entry name" value="RmlC-like_jellyroll"/>
</dbReference>
<feature type="chain" id="PRO_5046824913" evidence="1">
    <location>
        <begin position="27"/>
        <end position="175"/>
    </location>
</feature>
<accession>A0ABU1N084</accession>
<dbReference type="CDD" id="cd06989">
    <property type="entry name" value="cupin_DRT102"/>
    <property type="match status" value="1"/>
</dbReference>
<dbReference type="PROSITE" id="PS51257">
    <property type="entry name" value="PROKAR_LIPOPROTEIN"/>
    <property type="match status" value="1"/>
</dbReference>
<dbReference type="EMBL" id="JAVDRL010000007">
    <property type="protein sequence ID" value="MDR6531839.1"/>
    <property type="molecule type" value="Genomic_DNA"/>
</dbReference>
<dbReference type="Proteomes" id="UP001262754">
    <property type="component" value="Unassembled WGS sequence"/>
</dbReference>
<dbReference type="RefSeq" id="WP_310032031.1">
    <property type="nucleotide sequence ID" value="NZ_JAVDRL010000007.1"/>
</dbReference>
<protein>
    <submittedName>
        <fullName evidence="2">Anti-sigma factor ChrR (Cupin superfamily)</fullName>
    </submittedName>
</protein>
<name>A0ABU1N084_9CAUL</name>
<dbReference type="SUPFAM" id="SSF51182">
    <property type="entry name" value="RmlC-like cupins"/>
    <property type="match status" value="1"/>
</dbReference>
<gene>
    <name evidence="2" type="ORF">J2800_002592</name>
</gene>
<organism evidence="2 3">
    <name type="scientific">Caulobacter rhizosphaerae</name>
    <dbReference type="NCBI Taxonomy" id="2010972"/>
    <lineage>
        <taxon>Bacteria</taxon>
        <taxon>Pseudomonadati</taxon>
        <taxon>Pseudomonadota</taxon>
        <taxon>Alphaproteobacteria</taxon>
        <taxon>Caulobacterales</taxon>
        <taxon>Caulobacteraceae</taxon>
        <taxon>Caulobacter</taxon>
    </lineage>
</organism>
<dbReference type="Gene3D" id="2.60.120.10">
    <property type="entry name" value="Jelly Rolls"/>
    <property type="match status" value="1"/>
</dbReference>
<comment type="caution">
    <text evidence="2">The sequence shown here is derived from an EMBL/GenBank/DDBJ whole genome shotgun (WGS) entry which is preliminary data.</text>
</comment>
<proteinExistence type="predicted"/>
<evidence type="ECO:0000313" key="3">
    <source>
        <dbReference type="Proteomes" id="UP001262754"/>
    </source>
</evidence>
<dbReference type="InterPro" id="IPR011051">
    <property type="entry name" value="RmlC_Cupin_sf"/>
</dbReference>
<evidence type="ECO:0000256" key="1">
    <source>
        <dbReference type="SAM" id="SignalP"/>
    </source>
</evidence>
<reference evidence="2 3" key="1">
    <citation type="submission" date="2023-07" db="EMBL/GenBank/DDBJ databases">
        <title>Sorghum-associated microbial communities from plants grown in Nebraska, USA.</title>
        <authorList>
            <person name="Schachtman D."/>
        </authorList>
    </citation>
    <scope>NUCLEOTIDE SEQUENCE [LARGE SCALE GENOMIC DNA]</scope>
    <source>
        <strain evidence="2 3">DS2154</strain>
    </source>
</reference>
<keyword evidence="1" id="KW-0732">Signal</keyword>
<feature type="signal peptide" evidence="1">
    <location>
        <begin position="1"/>
        <end position="26"/>
    </location>
</feature>
<keyword evidence="3" id="KW-1185">Reference proteome</keyword>
<sequence length="175" mass="17904">MRRSRLWILATLCLAAVACAPPAAKASRVAAADTAACGGSVIPPQVRLTPAEIAALPSTGKPGGVQTVVLYGDPAKPGLYTARLAIPAGFVLAAHTHEDTRTTTVVSGTWSIGYGRKFDVTQTKALPPGSLYSEPKTVAHFGTAKDGPVVLYVTGCGPSNTVFVDPPAPAAEPAR</sequence>
<evidence type="ECO:0000313" key="2">
    <source>
        <dbReference type="EMBL" id="MDR6531839.1"/>
    </source>
</evidence>